<keyword evidence="4 6" id="KW-1133">Transmembrane helix</keyword>
<dbReference type="RefSeq" id="WP_344129783.1">
    <property type="nucleotide sequence ID" value="NZ_BAAALT010000061.1"/>
</dbReference>
<feature type="transmembrane region" description="Helical" evidence="6">
    <location>
        <begin position="25"/>
        <end position="49"/>
    </location>
</feature>
<evidence type="ECO:0000313" key="8">
    <source>
        <dbReference type="Proteomes" id="UP001500218"/>
    </source>
</evidence>
<proteinExistence type="predicted"/>
<keyword evidence="2" id="KW-1003">Cell membrane</keyword>
<dbReference type="Pfam" id="PF07690">
    <property type="entry name" value="MFS_1"/>
    <property type="match status" value="1"/>
</dbReference>
<feature type="transmembrane region" description="Helical" evidence="6">
    <location>
        <begin position="353"/>
        <end position="375"/>
    </location>
</feature>
<evidence type="ECO:0000256" key="5">
    <source>
        <dbReference type="ARBA" id="ARBA00023136"/>
    </source>
</evidence>
<keyword evidence="5 6" id="KW-0472">Membrane</keyword>
<dbReference type="PANTHER" id="PTHR23513:SF11">
    <property type="entry name" value="STAPHYLOFERRIN A TRANSPORTER"/>
    <property type="match status" value="1"/>
</dbReference>
<comment type="caution">
    <text evidence="7">The sequence shown here is derived from an EMBL/GenBank/DDBJ whole genome shotgun (WGS) entry which is preliminary data.</text>
</comment>
<feature type="transmembrane region" description="Helical" evidence="6">
    <location>
        <begin position="263"/>
        <end position="283"/>
    </location>
</feature>
<feature type="transmembrane region" description="Helical" evidence="6">
    <location>
        <begin position="178"/>
        <end position="199"/>
    </location>
</feature>
<dbReference type="EMBL" id="BAAALT010000061">
    <property type="protein sequence ID" value="GAA1801970.1"/>
    <property type="molecule type" value="Genomic_DNA"/>
</dbReference>
<keyword evidence="3 6" id="KW-0812">Transmembrane</keyword>
<dbReference type="PANTHER" id="PTHR23513">
    <property type="entry name" value="INTEGRAL MEMBRANE EFFLUX PROTEIN-RELATED"/>
    <property type="match status" value="1"/>
</dbReference>
<feature type="transmembrane region" description="Helical" evidence="6">
    <location>
        <begin position="220"/>
        <end position="243"/>
    </location>
</feature>
<name>A0ABN2LX68_9ACTN</name>
<accession>A0ABN2LX68</accession>
<feature type="transmembrane region" description="Helical" evidence="6">
    <location>
        <begin position="318"/>
        <end position="341"/>
    </location>
</feature>
<sequence>MSVRRPLDDRPATFREVFASRDFRYLYAASTLSWTGDALARAAATALIYQATGSVIASAAGFAISYVPWLIGAPVLVALAERYPARRTMVACDVARMALMAIAALPGLPPAGLLLVLLATATLTPPFEAVRSATLPRLLEGDRYVVGLAVSSTTAQPAQVLGYLLGAALAAHHPRAALLVNAVTFGLSALLIRVGVRWLPALRGTRRQALGAEMVAGFRLVFATPVLRTIAITVFTAVTLVILPEGLAAPWAAEVNPGPHQGWAQGAIMTSVPLGYFLGGLLFTRLTPPTVRTRLVRFLAVAVPASLLPVILEPGLVPTIVLGCVCGTVMGGLMPASNGLFVQALPDAFRARAFGVMQSGIQLLQGGAVLAAASLTQWLPVSLSVVAGAWAALALLIMIAVCVRWPSQQAFTEARESAARANATGPDAPTV</sequence>
<feature type="transmembrane region" description="Helical" evidence="6">
    <location>
        <begin position="295"/>
        <end position="312"/>
    </location>
</feature>
<protein>
    <submittedName>
        <fullName evidence="7">MFS transporter</fullName>
    </submittedName>
</protein>
<comment type="subcellular location">
    <subcellularLocation>
        <location evidence="1">Cell membrane</location>
        <topology evidence="1">Multi-pass membrane protein</topology>
    </subcellularLocation>
</comment>
<gene>
    <name evidence="7" type="ORF">GCM10009682_24830</name>
</gene>
<dbReference type="SUPFAM" id="SSF103473">
    <property type="entry name" value="MFS general substrate transporter"/>
    <property type="match status" value="1"/>
</dbReference>
<evidence type="ECO:0000313" key="7">
    <source>
        <dbReference type="EMBL" id="GAA1801970.1"/>
    </source>
</evidence>
<evidence type="ECO:0000256" key="1">
    <source>
        <dbReference type="ARBA" id="ARBA00004651"/>
    </source>
</evidence>
<reference evidence="7 8" key="1">
    <citation type="journal article" date="2019" name="Int. J. Syst. Evol. Microbiol.">
        <title>The Global Catalogue of Microorganisms (GCM) 10K type strain sequencing project: providing services to taxonomists for standard genome sequencing and annotation.</title>
        <authorList>
            <consortium name="The Broad Institute Genomics Platform"/>
            <consortium name="The Broad Institute Genome Sequencing Center for Infectious Disease"/>
            <person name="Wu L."/>
            <person name="Ma J."/>
        </authorList>
    </citation>
    <scope>NUCLEOTIDE SEQUENCE [LARGE SCALE GENOMIC DNA]</scope>
    <source>
        <strain evidence="7 8">JCM 13250</strain>
    </source>
</reference>
<feature type="transmembrane region" description="Helical" evidence="6">
    <location>
        <begin position="99"/>
        <end position="121"/>
    </location>
</feature>
<keyword evidence="8" id="KW-1185">Reference proteome</keyword>
<evidence type="ECO:0000256" key="2">
    <source>
        <dbReference type="ARBA" id="ARBA00022475"/>
    </source>
</evidence>
<dbReference type="Gene3D" id="1.20.1250.20">
    <property type="entry name" value="MFS general substrate transporter like domains"/>
    <property type="match status" value="1"/>
</dbReference>
<evidence type="ECO:0000256" key="3">
    <source>
        <dbReference type="ARBA" id="ARBA00022692"/>
    </source>
</evidence>
<organism evidence="7 8">
    <name type="scientific">Luedemannella flava</name>
    <dbReference type="NCBI Taxonomy" id="349316"/>
    <lineage>
        <taxon>Bacteria</taxon>
        <taxon>Bacillati</taxon>
        <taxon>Actinomycetota</taxon>
        <taxon>Actinomycetes</taxon>
        <taxon>Micromonosporales</taxon>
        <taxon>Micromonosporaceae</taxon>
        <taxon>Luedemannella</taxon>
    </lineage>
</organism>
<dbReference type="InterPro" id="IPR011701">
    <property type="entry name" value="MFS"/>
</dbReference>
<dbReference type="CDD" id="cd06173">
    <property type="entry name" value="MFS_MefA_like"/>
    <property type="match status" value="1"/>
</dbReference>
<dbReference type="Proteomes" id="UP001500218">
    <property type="component" value="Unassembled WGS sequence"/>
</dbReference>
<feature type="transmembrane region" description="Helical" evidence="6">
    <location>
        <begin position="55"/>
        <end position="79"/>
    </location>
</feature>
<dbReference type="InterPro" id="IPR036259">
    <property type="entry name" value="MFS_trans_sf"/>
</dbReference>
<evidence type="ECO:0000256" key="4">
    <source>
        <dbReference type="ARBA" id="ARBA00022989"/>
    </source>
</evidence>
<evidence type="ECO:0000256" key="6">
    <source>
        <dbReference type="SAM" id="Phobius"/>
    </source>
</evidence>
<feature type="transmembrane region" description="Helical" evidence="6">
    <location>
        <begin position="381"/>
        <end position="403"/>
    </location>
</feature>